<dbReference type="PANTHER" id="PTHR30250">
    <property type="entry name" value="PST FAMILY PREDICTED COLANIC ACID TRANSPORTER"/>
    <property type="match status" value="1"/>
</dbReference>
<evidence type="ECO:0000256" key="4">
    <source>
        <dbReference type="ARBA" id="ARBA00022692"/>
    </source>
</evidence>
<gene>
    <name evidence="8" type="ORF">SAMN05216271_0115</name>
</gene>
<feature type="transmembrane region" description="Helical" evidence="7">
    <location>
        <begin position="104"/>
        <end position="121"/>
    </location>
</feature>
<reference evidence="9" key="1">
    <citation type="submission" date="2016-10" db="EMBL/GenBank/DDBJ databases">
        <authorList>
            <person name="Varghese N."/>
            <person name="Submissions S."/>
        </authorList>
    </citation>
    <scope>NUCLEOTIDE SEQUENCE [LARGE SCALE GENOMIC DNA]</scope>
    <source>
        <strain evidence="9">JCM 14963</strain>
    </source>
</reference>
<dbReference type="Pfam" id="PF13440">
    <property type="entry name" value="Polysacc_synt_3"/>
    <property type="match status" value="1"/>
</dbReference>
<dbReference type="PANTHER" id="PTHR30250:SF10">
    <property type="entry name" value="LIPOPOLYSACCHARIDE BIOSYNTHESIS PROTEIN WZXC"/>
    <property type="match status" value="1"/>
</dbReference>
<feature type="transmembrane region" description="Helical" evidence="7">
    <location>
        <begin position="376"/>
        <end position="394"/>
    </location>
</feature>
<feature type="transmembrane region" description="Helical" evidence="7">
    <location>
        <begin position="414"/>
        <end position="433"/>
    </location>
</feature>
<dbReference type="GO" id="GO:0005886">
    <property type="term" value="C:plasma membrane"/>
    <property type="evidence" value="ECO:0007669"/>
    <property type="project" value="UniProtKB-SubCell"/>
</dbReference>
<evidence type="ECO:0000256" key="6">
    <source>
        <dbReference type="ARBA" id="ARBA00023136"/>
    </source>
</evidence>
<keyword evidence="5 7" id="KW-1133">Transmembrane helix</keyword>
<evidence type="ECO:0000256" key="5">
    <source>
        <dbReference type="ARBA" id="ARBA00022989"/>
    </source>
</evidence>
<dbReference type="STRING" id="472181.SAMN05216271_0115"/>
<feature type="transmembrane region" description="Helical" evidence="7">
    <location>
        <begin position="353"/>
        <end position="370"/>
    </location>
</feature>
<sequence>MSIGRSFTWMSVAIIAAKTSTLIAQVFLGYLFSAGEFGKFALIVGTMSLTSGFIDTGINKFLIKEQDKLPENMRPAIIFTLLAAIAGGAILVTATYAQTLDTETVAAACIIALFLPLNSAAQIYKARLSINLSLPVISRVEIYASIANTAVLIGCAFFGLGVTSYGLAFAASYSTTFILLRHATKSRCPKITFTEKTTTIIELAYQLRWIALTTFAMGIALRGDFLVLSKFLSESDLGIYYFAFMLTANLGLVIAHGINNVFMPFLVKENKNNHARAMLFTKHSSIIFSGTSIISLTFILLGPSAVHLIWDGKWDTAALLASFFAVSLPLKMLAPMSYSLLEAKGLWKRKFSYISLDAVTVLGSVTIGAYNFGLEGAVVLLSIQRAAIGVFIYISSSKACNVSKRRTREMLIKLTLPAISILSLALAIAQLIPYKFDSIFYQATVSFTAFLTFTLLLAGIPNLRKSLPLQKIGLRA</sequence>
<dbReference type="Proteomes" id="UP000243413">
    <property type="component" value="Chromosome I"/>
</dbReference>
<dbReference type="EMBL" id="LT629763">
    <property type="protein sequence ID" value="SDR70772.1"/>
    <property type="molecule type" value="Genomic_DNA"/>
</dbReference>
<comment type="subcellular location">
    <subcellularLocation>
        <location evidence="1">Cell membrane</location>
        <topology evidence="1">Multi-pass membrane protein</topology>
    </subcellularLocation>
</comment>
<protein>
    <submittedName>
        <fullName evidence="8">Membrane protein involved in the export of O-antigen and teichoic acid</fullName>
    </submittedName>
</protein>
<feature type="transmembrane region" description="Helical" evidence="7">
    <location>
        <begin position="7"/>
        <end position="28"/>
    </location>
</feature>
<feature type="transmembrane region" description="Helical" evidence="7">
    <location>
        <begin position="286"/>
        <end position="310"/>
    </location>
</feature>
<keyword evidence="4 7" id="KW-0812">Transmembrane</keyword>
<evidence type="ECO:0000313" key="8">
    <source>
        <dbReference type="EMBL" id="SDR70772.1"/>
    </source>
</evidence>
<keyword evidence="3" id="KW-1003">Cell membrane</keyword>
<feature type="transmembrane region" description="Helical" evidence="7">
    <location>
        <begin position="439"/>
        <end position="460"/>
    </location>
</feature>
<evidence type="ECO:0000256" key="7">
    <source>
        <dbReference type="SAM" id="Phobius"/>
    </source>
</evidence>
<evidence type="ECO:0000256" key="1">
    <source>
        <dbReference type="ARBA" id="ARBA00004651"/>
    </source>
</evidence>
<feature type="transmembrane region" description="Helical" evidence="7">
    <location>
        <begin position="316"/>
        <end position="341"/>
    </location>
</feature>
<name>A0A1H1L913_9GAMM</name>
<feature type="transmembrane region" description="Helical" evidence="7">
    <location>
        <begin position="166"/>
        <end position="184"/>
    </location>
</feature>
<evidence type="ECO:0000256" key="3">
    <source>
        <dbReference type="ARBA" id="ARBA00022475"/>
    </source>
</evidence>
<dbReference type="AlphaFoldDB" id="A0A1H1L913"/>
<feature type="transmembrane region" description="Helical" evidence="7">
    <location>
        <begin position="205"/>
        <end position="227"/>
    </location>
</feature>
<feature type="transmembrane region" description="Helical" evidence="7">
    <location>
        <begin position="239"/>
        <end position="266"/>
    </location>
</feature>
<organism evidence="8 9">
    <name type="scientific">Halopseudomonas sabulinigri</name>
    <dbReference type="NCBI Taxonomy" id="472181"/>
    <lineage>
        <taxon>Bacteria</taxon>
        <taxon>Pseudomonadati</taxon>
        <taxon>Pseudomonadota</taxon>
        <taxon>Gammaproteobacteria</taxon>
        <taxon>Pseudomonadales</taxon>
        <taxon>Pseudomonadaceae</taxon>
        <taxon>Halopseudomonas</taxon>
    </lineage>
</organism>
<evidence type="ECO:0000256" key="2">
    <source>
        <dbReference type="ARBA" id="ARBA00007430"/>
    </source>
</evidence>
<accession>A0A1H1L913</accession>
<comment type="similarity">
    <text evidence="2">Belongs to the polysaccharide synthase family.</text>
</comment>
<feature type="transmembrane region" description="Helical" evidence="7">
    <location>
        <begin position="75"/>
        <end position="98"/>
    </location>
</feature>
<keyword evidence="6 7" id="KW-0472">Membrane</keyword>
<evidence type="ECO:0000313" key="9">
    <source>
        <dbReference type="Proteomes" id="UP000243413"/>
    </source>
</evidence>
<proteinExistence type="inferred from homology"/>
<feature type="transmembrane region" description="Helical" evidence="7">
    <location>
        <begin position="142"/>
        <end position="160"/>
    </location>
</feature>
<dbReference type="InterPro" id="IPR050833">
    <property type="entry name" value="Poly_Biosynth_Transport"/>
</dbReference>
<feature type="transmembrane region" description="Helical" evidence="7">
    <location>
        <begin position="40"/>
        <end position="63"/>
    </location>
</feature>